<dbReference type="STRING" id="1915074.SPHI_26180"/>
<organism evidence="1 2">
    <name type="scientific">Sphingomonas jeddahensis</name>
    <dbReference type="NCBI Taxonomy" id="1915074"/>
    <lineage>
        <taxon>Bacteria</taxon>
        <taxon>Pseudomonadati</taxon>
        <taxon>Pseudomonadota</taxon>
        <taxon>Alphaproteobacteria</taxon>
        <taxon>Sphingomonadales</taxon>
        <taxon>Sphingomonadaceae</taxon>
        <taxon>Sphingomonas</taxon>
    </lineage>
</organism>
<name>A0A1V2ESC2_9SPHN</name>
<gene>
    <name evidence="1" type="ORF">SPHI_26180</name>
</gene>
<dbReference type="RefSeq" id="WP_076745382.1">
    <property type="nucleotide sequence ID" value="NZ_MPSB01000014.1"/>
</dbReference>
<dbReference type="InterPro" id="IPR038194">
    <property type="entry name" value="DUF3861_sf"/>
</dbReference>
<evidence type="ECO:0000313" key="2">
    <source>
        <dbReference type="Proteomes" id="UP000188729"/>
    </source>
</evidence>
<reference evidence="1 2" key="1">
    <citation type="submission" date="2016-11" db="EMBL/GenBank/DDBJ databases">
        <title>Genome sequence of Sphingomonas jeddahensis G39.</title>
        <authorList>
            <person name="Poehlein A."/>
            <person name="Wuebbeler J.H."/>
            <person name="Steinbuechel A."/>
            <person name="Daniel R."/>
        </authorList>
    </citation>
    <scope>NUCLEOTIDE SEQUENCE [LARGE SCALE GENOMIC DNA]</scope>
    <source>
        <strain evidence="1 2">G39</strain>
    </source>
</reference>
<dbReference type="InterPro" id="IPR024476">
    <property type="entry name" value="DUF3861"/>
</dbReference>
<dbReference type="Proteomes" id="UP000188729">
    <property type="component" value="Unassembled WGS sequence"/>
</dbReference>
<dbReference type="OrthoDB" id="119700at2"/>
<proteinExistence type="predicted"/>
<comment type="caution">
    <text evidence="1">The sequence shown here is derived from an EMBL/GenBank/DDBJ whole genome shotgun (WGS) entry which is preliminary data.</text>
</comment>
<sequence>MPHRYRVTVEPLDAENTAAPLVFETANHDELFSIVERIRAKAIVPDDEAASFAIGLKLFTETMLHHRNHPLFANLAPHIGTFMKKLKATPVEES</sequence>
<keyword evidence="2" id="KW-1185">Reference proteome</keyword>
<dbReference type="AlphaFoldDB" id="A0A1V2ESC2"/>
<accession>A0A1V2ESC2</accession>
<protein>
    <recommendedName>
        <fullName evidence="3">DUF3861 domain-containing protein</fullName>
    </recommendedName>
</protein>
<dbReference type="Gene3D" id="3.10.20.850">
    <property type="entry name" value="Protein of unknown function DUF3861"/>
    <property type="match status" value="1"/>
</dbReference>
<evidence type="ECO:0000313" key="1">
    <source>
        <dbReference type="EMBL" id="ONF95198.1"/>
    </source>
</evidence>
<dbReference type="Pfam" id="PF12977">
    <property type="entry name" value="DUF3861"/>
    <property type="match status" value="1"/>
</dbReference>
<dbReference type="EMBL" id="MPSB01000014">
    <property type="protein sequence ID" value="ONF95198.1"/>
    <property type="molecule type" value="Genomic_DNA"/>
</dbReference>
<evidence type="ECO:0008006" key="3">
    <source>
        <dbReference type="Google" id="ProtNLM"/>
    </source>
</evidence>